<organism evidence="2 3">
    <name type="scientific">Tangfeifania diversioriginum</name>
    <dbReference type="NCBI Taxonomy" id="1168035"/>
    <lineage>
        <taxon>Bacteria</taxon>
        <taxon>Pseudomonadati</taxon>
        <taxon>Bacteroidota</taxon>
        <taxon>Bacteroidia</taxon>
        <taxon>Marinilabiliales</taxon>
        <taxon>Prolixibacteraceae</taxon>
        <taxon>Tangfeifania</taxon>
    </lineage>
</organism>
<evidence type="ECO:0000259" key="1">
    <source>
        <dbReference type="Pfam" id="PF00248"/>
    </source>
</evidence>
<dbReference type="Gene3D" id="3.20.20.100">
    <property type="entry name" value="NADP-dependent oxidoreductase domain"/>
    <property type="match status" value="1"/>
</dbReference>
<dbReference type="PANTHER" id="PTHR43312">
    <property type="entry name" value="D-THREO-ALDOSE 1-DEHYDROGENASE"/>
    <property type="match status" value="1"/>
</dbReference>
<dbReference type="RefSeq" id="WP_083578141.1">
    <property type="nucleotide sequence ID" value="NZ_FQZE01000008.1"/>
</dbReference>
<reference evidence="2 3" key="1">
    <citation type="submission" date="2016-11" db="EMBL/GenBank/DDBJ databases">
        <authorList>
            <person name="Jaros S."/>
            <person name="Januszkiewicz K."/>
            <person name="Wedrychowicz H."/>
        </authorList>
    </citation>
    <scope>NUCLEOTIDE SEQUENCE [LARGE SCALE GENOMIC DNA]</scope>
    <source>
        <strain evidence="2 3">DSM 27063</strain>
    </source>
</reference>
<dbReference type="InterPro" id="IPR053135">
    <property type="entry name" value="AKR2_Oxidoreductase"/>
</dbReference>
<keyword evidence="3" id="KW-1185">Reference proteome</keyword>
<dbReference type="SUPFAM" id="SSF51430">
    <property type="entry name" value="NAD(P)-linked oxidoreductase"/>
    <property type="match status" value="1"/>
</dbReference>
<feature type="domain" description="NADP-dependent oxidoreductase" evidence="1">
    <location>
        <begin position="50"/>
        <end position="239"/>
    </location>
</feature>
<dbReference type="STRING" id="1168035.SAMN05444280_1088"/>
<dbReference type="OrthoDB" id="9773828at2"/>
<dbReference type="AlphaFoldDB" id="A0A1M6F253"/>
<evidence type="ECO:0000313" key="2">
    <source>
        <dbReference type="EMBL" id="SHI91824.1"/>
    </source>
</evidence>
<dbReference type="EMBL" id="FQZE01000008">
    <property type="protein sequence ID" value="SHI91824.1"/>
    <property type="molecule type" value="Genomic_DNA"/>
</dbReference>
<dbReference type="InterPro" id="IPR036812">
    <property type="entry name" value="NAD(P)_OxRdtase_dom_sf"/>
</dbReference>
<protein>
    <submittedName>
        <fullName evidence="2">Predicted oxidoreductase of the aldo/keto reductase family</fullName>
    </submittedName>
</protein>
<sequence length="316" mass="35253">MKRRNFIRNSTLGGLALTIPGIRSFGNDFSADYHIPKRVLGKTGDKLSVIGFGGIMLNDNPQDFANELVAKAYELGVNYYDVAPTYGNAEERMGPALKPYRKNCFLACKTTQRDAKGAQEELENSLKLLQTDHFDLYQLHAITSVEETEKVFAPGGAMETFVKAKRDGKVRNLGFSAHSVESALMAMNSYDFDSVLFPINFACWHGGDFGPQVYAEAEKRGMGVLALKSMALTRLKDGEEKLYKNVWYRPIEDEEIMKMALKYTLSKNITAAIPPGKNTLFLKALEFMNNYEPISGAETDKLLSLSKVTEPVFMHA</sequence>
<dbReference type="InterPro" id="IPR023210">
    <property type="entry name" value="NADP_OxRdtase_dom"/>
</dbReference>
<name>A0A1M6F253_9BACT</name>
<accession>A0A1M6F253</accession>
<evidence type="ECO:0000313" key="3">
    <source>
        <dbReference type="Proteomes" id="UP000184050"/>
    </source>
</evidence>
<dbReference type="Pfam" id="PF00248">
    <property type="entry name" value="Aldo_ket_red"/>
    <property type="match status" value="1"/>
</dbReference>
<proteinExistence type="predicted"/>
<gene>
    <name evidence="2" type="ORF">SAMN05444280_1088</name>
</gene>
<dbReference type="CDD" id="cd19100">
    <property type="entry name" value="AKR_unchar"/>
    <property type="match status" value="1"/>
</dbReference>
<dbReference type="Proteomes" id="UP000184050">
    <property type="component" value="Unassembled WGS sequence"/>
</dbReference>
<dbReference type="PANTHER" id="PTHR43312:SF1">
    <property type="entry name" value="NADP-DEPENDENT OXIDOREDUCTASE DOMAIN-CONTAINING PROTEIN"/>
    <property type="match status" value="1"/>
</dbReference>